<feature type="non-terminal residue" evidence="2">
    <location>
        <position position="1"/>
    </location>
</feature>
<feature type="non-terminal residue" evidence="2">
    <location>
        <position position="51"/>
    </location>
</feature>
<dbReference type="EMBL" id="JTDY01000326">
    <property type="protein sequence ID" value="KOB77687.1"/>
    <property type="molecule type" value="Genomic_DNA"/>
</dbReference>
<name>A0A0L7LQG5_OPEBR</name>
<dbReference type="Proteomes" id="UP000037510">
    <property type="component" value="Unassembled WGS sequence"/>
</dbReference>
<reference evidence="2 3" key="1">
    <citation type="journal article" date="2015" name="Genome Biol. Evol.">
        <title>The genome of winter moth (Operophtera brumata) provides a genomic perspective on sexual dimorphism and phenology.</title>
        <authorList>
            <person name="Derks M.F."/>
            <person name="Smit S."/>
            <person name="Salis L."/>
            <person name="Schijlen E."/>
            <person name="Bossers A."/>
            <person name="Mateman C."/>
            <person name="Pijl A.S."/>
            <person name="de Ridder D."/>
            <person name="Groenen M.A."/>
            <person name="Visser M.E."/>
            <person name="Megens H.J."/>
        </authorList>
    </citation>
    <scope>NUCLEOTIDE SEQUENCE [LARGE SCALE GENOMIC DNA]</scope>
    <source>
        <strain evidence="2">WM2013NL</strain>
        <tissue evidence="2">Head and thorax</tissue>
    </source>
</reference>
<sequence length="51" mass="5568">MVIPKPYSVKLRIGTLKAESDLRPRTSGKPGVKSNTKLNMTQRNGSLLSTP</sequence>
<gene>
    <name evidence="2" type="ORF">OBRU01_02865</name>
</gene>
<keyword evidence="3" id="KW-1185">Reference proteome</keyword>
<proteinExistence type="predicted"/>
<protein>
    <submittedName>
        <fullName evidence="2">Uncharacterized protein</fullName>
    </submittedName>
</protein>
<evidence type="ECO:0000256" key="1">
    <source>
        <dbReference type="SAM" id="MobiDB-lite"/>
    </source>
</evidence>
<evidence type="ECO:0000313" key="3">
    <source>
        <dbReference type="Proteomes" id="UP000037510"/>
    </source>
</evidence>
<evidence type="ECO:0000313" key="2">
    <source>
        <dbReference type="EMBL" id="KOB77687.1"/>
    </source>
</evidence>
<accession>A0A0L7LQG5</accession>
<organism evidence="2 3">
    <name type="scientific">Operophtera brumata</name>
    <name type="common">Winter moth</name>
    <name type="synonym">Phalaena brumata</name>
    <dbReference type="NCBI Taxonomy" id="104452"/>
    <lineage>
        <taxon>Eukaryota</taxon>
        <taxon>Metazoa</taxon>
        <taxon>Ecdysozoa</taxon>
        <taxon>Arthropoda</taxon>
        <taxon>Hexapoda</taxon>
        <taxon>Insecta</taxon>
        <taxon>Pterygota</taxon>
        <taxon>Neoptera</taxon>
        <taxon>Endopterygota</taxon>
        <taxon>Lepidoptera</taxon>
        <taxon>Glossata</taxon>
        <taxon>Ditrysia</taxon>
        <taxon>Geometroidea</taxon>
        <taxon>Geometridae</taxon>
        <taxon>Larentiinae</taxon>
        <taxon>Operophtera</taxon>
    </lineage>
</organism>
<feature type="compositionally biased region" description="Polar residues" evidence="1">
    <location>
        <begin position="33"/>
        <end position="51"/>
    </location>
</feature>
<dbReference type="AlphaFoldDB" id="A0A0L7LQG5"/>
<comment type="caution">
    <text evidence="2">The sequence shown here is derived from an EMBL/GenBank/DDBJ whole genome shotgun (WGS) entry which is preliminary data.</text>
</comment>
<feature type="region of interest" description="Disordered" evidence="1">
    <location>
        <begin position="20"/>
        <end position="51"/>
    </location>
</feature>